<sequence length="95" mass="10609">MPVPFTRRQLTQHTWSQESPQEAAVLYFPASTNSEVQRKTTLYLRAHISPVIVLDSDSVGSVGWLLAYEDVILHKPYIFLQGNAAVSSNPLHNSS</sequence>
<proteinExistence type="predicted"/>
<accession>A0AAW1V205</accession>
<comment type="caution">
    <text evidence="1">The sequence shown here is derived from an EMBL/GenBank/DDBJ whole genome shotgun (WGS) entry which is preliminary data.</text>
</comment>
<dbReference type="Proteomes" id="UP001431783">
    <property type="component" value="Unassembled WGS sequence"/>
</dbReference>
<protein>
    <submittedName>
        <fullName evidence="1">Uncharacterized protein</fullName>
    </submittedName>
</protein>
<dbReference type="EMBL" id="JARQZJ010000102">
    <property type="protein sequence ID" value="KAK9886818.1"/>
    <property type="molecule type" value="Genomic_DNA"/>
</dbReference>
<name>A0AAW1V205_9CUCU</name>
<dbReference type="AlphaFoldDB" id="A0AAW1V205"/>
<keyword evidence="2" id="KW-1185">Reference proteome</keyword>
<evidence type="ECO:0000313" key="1">
    <source>
        <dbReference type="EMBL" id="KAK9886818.1"/>
    </source>
</evidence>
<gene>
    <name evidence="1" type="ORF">WA026_018470</name>
</gene>
<organism evidence="1 2">
    <name type="scientific">Henosepilachna vigintioctopunctata</name>
    <dbReference type="NCBI Taxonomy" id="420089"/>
    <lineage>
        <taxon>Eukaryota</taxon>
        <taxon>Metazoa</taxon>
        <taxon>Ecdysozoa</taxon>
        <taxon>Arthropoda</taxon>
        <taxon>Hexapoda</taxon>
        <taxon>Insecta</taxon>
        <taxon>Pterygota</taxon>
        <taxon>Neoptera</taxon>
        <taxon>Endopterygota</taxon>
        <taxon>Coleoptera</taxon>
        <taxon>Polyphaga</taxon>
        <taxon>Cucujiformia</taxon>
        <taxon>Coccinelloidea</taxon>
        <taxon>Coccinellidae</taxon>
        <taxon>Epilachninae</taxon>
        <taxon>Epilachnini</taxon>
        <taxon>Henosepilachna</taxon>
    </lineage>
</organism>
<evidence type="ECO:0000313" key="2">
    <source>
        <dbReference type="Proteomes" id="UP001431783"/>
    </source>
</evidence>
<reference evidence="1 2" key="1">
    <citation type="submission" date="2023-03" db="EMBL/GenBank/DDBJ databases">
        <title>Genome insight into feeding habits of ladybird beetles.</title>
        <authorList>
            <person name="Li H.-S."/>
            <person name="Huang Y.-H."/>
            <person name="Pang H."/>
        </authorList>
    </citation>
    <scope>NUCLEOTIDE SEQUENCE [LARGE SCALE GENOMIC DNA]</scope>
    <source>
        <strain evidence="1">SYSU_2023b</strain>
        <tissue evidence="1">Whole body</tissue>
    </source>
</reference>